<feature type="region of interest" description="Disordered" evidence="6">
    <location>
        <begin position="747"/>
        <end position="792"/>
    </location>
</feature>
<dbReference type="Pfam" id="PF10377">
    <property type="entry name" value="ATG11"/>
    <property type="match status" value="1"/>
</dbReference>
<feature type="region of interest" description="Disordered" evidence="6">
    <location>
        <begin position="1"/>
        <end position="45"/>
    </location>
</feature>
<feature type="region of interest" description="Disordered" evidence="6">
    <location>
        <begin position="602"/>
        <end position="688"/>
    </location>
</feature>
<evidence type="ECO:0000256" key="5">
    <source>
        <dbReference type="SAM" id="Coils"/>
    </source>
</evidence>
<dbReference type="GO" id="GO:0034045">
    <property type="term" value="C:phagophore assembly site membrane"/>
    <property type="evidence" value="ECO:0007669"/>
    <property type="project" value="TreeGrafter"/>
</dbReference>
<feature type="compositionally biased region" description="Polar residues" evidence="6">
    <location>
        <begin position="672"/>
        <end position="688"/>
    </location>
</feature>
<dbReference type="InterPro" id="IPR019460">
    <property type="entry name" value="Atg11_C"/>
</dbReference>
<accession>A0A7S1Z6C8</accession>
<keyword evidence="1" id="KW-0813">Transport</keyword>
<dbReference type="GO" id="GO:0060090">
    <property type="term" value="F:molecular adaptor activity"/>
    <property type="evidence" value="ECO:0007669"/>
    <property type="project" value="TreeGrafter"/>
</dbReference>
<feature type="domain" description="Autophagy protein ATG17-like" evidence="7">
    <location>
        <begin position="220"/>
        <end position="566"/>
    </location>
</feature>
<dbReference type="EMBL" id="HBGN01017118">
    <property type="protein sequence ID" value="CAD9329866.1"/>
    <property type="molecule type" value="Transcribed_RNA"/>
</dbReference>
<evidence type="ECO:0000259" key="8">
    <source>
        <dbReference type="Pfam" id="PF10377"/>
    </source>
</evidence>
<evidence type="ECO:0000256" key="6">
    <source>
        <dbReference type="SAM" id="MobiDB-lite"/>
    </source>
</evidence>
<dbReference type="InterPro" id="IPR040040">
    <property type="entry name" value="ATG11"/>
</dbReference>
<feature type="compositionally biased region" description="Low complexity" evidence="6">
    <location>
        <begin position="20"/>
        <end position="45"/>
    </location>
</feature>
<evidence type="ECO:0000259" key="7">
    <source>
        <dbReference type="Pfam" id="PF04108"/>
    </source>
</evidence>
<evidence type="ECO:0008006" key="10">
    <source>
        <dbReference type="Google" id="ProtNLM"/>
    </source>
</evidence>
<dbReference type="GO" id="GO:1990316">
    <property type="term" value="C:Atg1/ULK1 kinase complex"/>
    <property type="evidence" value="ECO:0007669"/>
    <property type="project" value="TreeGrafter"/>
</dbReference>
<dbReference type="GO" id="GO:0034727">
    <property type="term" value="P:piecemeal microautophagy of the nucleus"/>
    <property type="evidence" value="ECO:0007669"/>
    <property type="project" value="TreeGrafter"/>
</dbReference>
<feature type="compositionally biased region" description="Polar residues" evidence="6">
    <location>
        <begin position="1"/>
        <end position="13"/>
    </location>
</feature>
<dbReference type="AlphaFoldDB" id="A0A7S1Z6C8"/>
<gene>
    <name evidence="9" type="ORF">DBRI1063_LOCUS10988</name>
</gene>
<evidence type="ECO:0000256" key="3">
    <source>
        <dbReference type="ARBA" id="ARBA00023006"/>
    </source>
</evidence>
<proteinExistence type="predicted"/>
<evidence type="ECO:0000313" key="9">
    <source>
        <dbReference type="EMBL" id="CAD9329866.1"/>
    </source>
</evidence>
<dbReference type="InterPro" id="IPR045326">
    <property type="entry name" value="ATG17-like_dom"/>
</dbReference>
<sequence length="907" mass="98721">MLSNNAPITQDTNIPPAPNTTPSLTTTSTTHTTNTTRTRTTMSSSQQTSIIIRVLAASTGVCYRINLHPNELTVANIRRHLAGAIPPSDQILLLGPPYKVPKDSTLRSAEVLSALRLGDQEDDIAVASPPPDGTTSAAPCLLNATERTGSKRLFLFSKRALSEAAPDPPPCILDPQTIHLPTEPDPSPVPFRSAALSDSSAVHSPLHQALEVYERRFMLHLCRGRALTDGADLRLMSCRACVAEQVVIARALRAAVSNLSDHRNGAARTRSEFTANFQTKTAQHAVLLGKFDGYLDRLAKLPLDPALVSVARSSGRIMETLLDTVPVEREKQWAAQCKTSHENLMGLFAEVDTGFAQLTNAQSREEEARQDLQAEEEIKALSTEVESIATGIRNKQAERLHTLTKDHRDVVTTVMGVIHDESAAQAAFSTLENMSKASSSILPSMEADDEILAQLMQKVANAKTTAMKRMRTRLRQVSTAQSSIQRVLSSVAVVRDALSQQCENMVHLEHVAELPASYRDFLAEIRRRRAYGGAVASSSSAMMERLATMRADEVKARERFLRNSGRHLMPPFFDIFAPTLTTPPPLYTPQLPAMVEMDSLPDIKTLDSGGSEAAAASGRMGSSSLDENSDAPVQGGHITTDKVGVSSTSSLTDPQQQQQPENEEGARGSSRAVGQNPTDGTQGGNAQNDHSLIVSADEQSANDVIMEDDKGGLHAEAEAERKTMAYENATLRQALERLGGKSPRVYVEEARERDREAEEKWNRRRNSQKASSADDERDALKSQVTSLEKQLEEAKAQAKKATDALVESNKKSDKISHSSFHVGDVGLFMPTGRGSDGKRTYLAFHSNCPHRYLSTDSIKGTPDYVLGRIVYQEELIASGSSGTDSNPYGLHPGTKFWVLTVEVIKVP</sequence>
<organism evidence="9">
    <name type="scientific">Ditylum brightwellii</name>
    <dbReference type="NCBI Taxonomy" id="49249"/>
    <lineage>
        <taxon>Eukaryota</taxon>
        <taxon>Sar</taxon>
        <taxon>Stramenopiles</taxon>
        <taxon>Ochrophyta</taxon>
        <taxon>Bacillariophyta</taxon>
        <taxon>Mediophyceae</taxon>
        <taxon>Lithodesmiophycidae</taxon>
        <taxon>Lithodesmiales</taxon>
        <taxon>Lithodesmiaceae</taxon>
        <taxon>Ditylum</taxon>
    </lineage>
</organism>
<keyword evidence="3" id="KW-0072">Autophagy</keyword>
<evidence type="ECO:0000256" key="1">
    <source>
        <dbReference type="ARBA" id="ARBA00022448"/>
    </source>
</evidence>
<protein>
    <recommendedName>
        <fullName evidence="10">Autophagy-related protein 11 C-terminal domain-containing protein</fullName>
    </recommendedName>
</protein>
<reference evidence="9" key="1">
    <citation type="submission" date="2021-01" db="EMBL/GenBank/DDBJ databases">
        <authorList>
            <person name="Corre E."/>
            <person name="Pelletier E."/>
            <person name="Niang G."/>
            <person name="Scheremetjew M."/>
            <person name="Finn R."/>
            <person name="Kale V."/>
            <person name="Holt S."/>
            <person name="Cochrane G."/>
            <person name="Meng A."/>
            <person name="Brown T."/>
            <person name="Cohen L."/>
        </authorList>
    </citation>
    <scope>NUCLEOTIDE SEQUENCE</scope>
    <source>
        <strain evidence="9">Pop2</strain>
    </source>
</reference>
<dbReference type="GO" id="GO:0015031">
    <property type="term" value="P:protein transport"/>
    <property type="evidence" value="ECO:0007669"/>
    <property type="project" value="UniProtKB-KW"/>
</dbReference>
<dbReference type="PANTHER" id="PTHR13222:SF1">
    <property type="entry name" value="RB1-INDUCIBLE COILED-COIL PROTEIN 1"/>
    <property type="match status" value="1"/>
</dbReference>
<dbReference type="GO" id="GO:0000422">
    <property type="term" value="P:autophagy of mitochondrion"/>
    <property type="evidence" value="ECO:0007669"/>
    <property type="project" value="TreeGrafter"/>
</dbReference>
<name>A0A7S1Z6C8_9STRA</name>
<feature type="compositionally biased region" description="Low complexity" evidence="6">
    <location>
        <begin position="608"/>
        <end position="624"/>
    </location>
</feature>
<dbReference type="GO" id="GO:0034517">
    <property type="term" value="P:ribophagy"/>
    <property type="evidence" value="ECO:0007669"/>
    <property type="project" value="TreeGrafter"/>
</dbReference>
<feature type="domain" description="Autophagy-related protein 11 C-terminal" evidence="8">
    <location>
        <begin position="782"/>
        <end position="902"/>
    </location>
</feature>
<dbReference type="GO" id="GO:0000045">
    <property type="term" value="P:autophagosome assembly"/>
    <property type="evidence" value="ECO:0007669"/>
    <property type="project" value="InterPro"/>
</dbReference>
<feature type="compositionally biased region" description="Basic and acidic residues" evidence="6">
    <location>
        <begin position="747"/>
        <end position="761"/>
    </location>
</feature>
<evidence type="ECO:0000256" key="2">
    <source>
        <dbReference type="ARBA" id="ARBA00022927"/>
    </source>
</evidence>
<keyword evidence="2" id="KW-0653">Protein transport</keyword>
<dbReference type="PANTHER" id="PTHR13222">
    <property type="entry name" value="RB1-INDUCIBLE COILED-COIL"/>
    <property type="match status" value="1"/>
</dbReference>
<dbReference type="GO" id="GO:0061709">
    <property type="term" value="P:reticulophagy"/>
    <property type="evidence" value="ECO:0007669"/>
    <property type="project" value="TreeGrafter"/>
</dbReference>
<evidence type="ECO:0000256" key="4">
    <source>
        <dbReference type="ARBA" id="ARBA00023054"/>
    </source>
</evidence>
<keyword evidence="4 5" id="KW-0175">Coiled coil</keyword>
<feature type="coiled-coil region" evidence="5">
    <location>
        <begin position="355"/>
        <end position="384"/>
    </location>
</feature>
<dbReference type="GO" id="GO:0019901">
    <property type="term" value="F:protein kinase binding"/>
    <property type="evidence" value="ECO:0007669"/>
    <property type="project" value="TreeGrafter"/>
</dbReference>
<dbReference type="Pfam" id="PF04108">
    <property type="entry name" value="ATG17_like"/>
    <property type="match status" value="1"/>
</dbReference>